<feature type="domain" description="HTH marR-type" evidence="1">
    <location>
        <begin position="18"/>
        <end position="150"/>
    </location>
</feature>
<accession>A0A370GGQ1</accession>
<evidence type="ECO:0000313" key="3">
    <source>
        <dbReference type="Proteomes" id="UP000255355"/>
    </source>
</evidence>
<dbReference type="GO" id="GO:0003700">
    <property type="term" value="F:DNA-binding transcription factor activity"/>
    <property type="evidence" value="ECO:0007669"/>
    <property type="project" value="InterPro"/>
</dbReference>
<dbReference type="InterPro" id="IPR036390">
    <property type="entry name" value="WH_DNA-bd_sf"/>
</dbReference>
<sequence>MRYAAWMTEVDSSFVPLAERTAFLVAQLGFHIGFGFTDALAPVGIGPRHYGMLRQLHARDGQTQQQLGDTLRIHRNVMVGLVDDLEKRGLVERRRHPSDRRAYAVHLLPAAHELLARIEPIVRELDAGLLEPLDADEQAALRKLLEKLAVGAGLIPGVHPGLTRGMGPTC</sequence>
<dbReference type="GO" id="GO:0003677">
    <property type="term" value="F:DNA binding"/>
    <property type="evidence" value="ECO:0007669"/>
    <property type="project" value="UniProtKB-KW"/>
</dbReference>
<dbReference type="PROSITE" id="PS50995">
    <property type="entry name" value="HTH_MARR_2"/>
    <property type="match status" value="1"/>
</dbReference>
<evidence type="ECO:0000313" key="2">
    <source>
        <dbReference type="EMBL" id="RDI42510.1"/>
    </source>
</evidence>
<name>A0A370GGQ1_9NOCA</name>
<dbReference type="SMART" id="SM00347">
    <property type="entry name" value="HTH_MARR"/>
    <property type="match status" value="1"/>
</dbReference>
<dbReference type="PANTHER" id="PTHR33164">
    <property type="entry name" value="TRANSCRIPTIONAL REGULATOR, MARR FAMILY"/>
    <property type="match status" value="1"/>
</dbReference>
<dbReference type="PANTHER" id="PTHR33164:SF43">
    <property type="entry name" value="HTH-TYPE TRANSCRIPTIONAL REPRESSOR YETL"/>
    <property type="match status" value="1"/>
</dbReference>
<keyword evidence="2" id="KW-0238">DNA-binding</keyword>
<dbReference type="AlphaFoldDB" id="A0A370GGQ1"/>
<dbReference type="Gene3D" id="1.10.10.10">
    <property type="entry name" value="Winged helix-like DNA-binding domain superfamily/Winged helix DNA-binding domain"/>
    <property type="match status" value="1"/>
</dbReference>
<organism evidence="2 3">
    <name type="scientific">Nocardia mexicana</name>
    <dbReference type="NCBI Taxonomy" id="279262"/>
    <lineage>
        <taxon>Bacteria</taxon>
        <taxon>Bacillati</taxon>
        <taxon>Actinomycetota</taxon>
        <taxon>Actinomycetes</taxon>
        <taxon>Mycobacteriales</taxon>
        <taxon>Nocardiaceae</taxon>
        <taxon>Nocardia</taxon>
    </lineage>
</organism>
<comment type="caution">
    <text evidence="2">The sequence shown here is derived from an EMBL/GenBank/DDBJ whole genome shotgun (WGS) entry which is preliminary data.</text>
</comment>
<evidence type="ECO:0000259" key="1">
    <source>
        <dbReference type="PROSITE" id="PS50995"/>
    </source>
</evidence>
<dbReference type="PRINTS" id="PR00598">
    <property type="entry name" value="HTHMARR"/>
</dbReference>
<dbReference type="Proteomes" id="UP000255355">
    <property type="component" value="Unassembled WGS sequence"/>
</dbReference>
<dbReference type="InterPro" id="IPR039422">
    <property type="entry name" value="MarR/SlyA-like"/>
</dbReference>
<dbReference type="EMBL" id="QQAZ01000026">
    <property type="protein sequence ID" value="RDI42510.1"/>
    <property type="molecule type" value="Genomic_DNA"/>
</dbReference>
<dbReference type="SUPFAM" id="SSF46785">
    <property type="entry name" value="Winged helix' DNA-binding domain"/>
    <property type="match status" value="1"/>
</dbReference>
<dbReference type="Pfam" id="PF12802">
    <property type="entry name" value="MarR_2"/>
    <property type="match status" value="1"/>
</dbReference>
<dbReference type="InterPro" id="IPR000835">
    <property type="entry name" value="HTH_MarR-typ"/>
</dbReference>
<proteinExistence type="predicted"/>
<dbReference type="STRING" id="1210089.GCA_001613165_07927"/>
<protein>
    <submittedName>
        <fullName evidence="2">DNA-binding MarR family transcriptional regulator</fullName>
    </submittedName>
</protein>
<dbReference type="GO" id="GO:0006950">
    <property type="term" value="P:response to stress"/>
    <property type="evidence" value="ECO:0007669"/>
    <property type="project" value="TreeGrafter"/>
</dbReference>
<gene>
    <name evidence="2" type="ORF">DFR68_12648</name>
</gene>
<reference evidence="2 3" key="1">
    <citation type="submission" date="2018-07" db="EMBL/GenBank/DDBJ databases">
        <title>Genomic Encyclopedia of Type Strains, Phase IV (KMG-IV): sequencing the most valuable type-strain genomes for metagenomic binning, comparative biology and taxonomic classification.</title>
        <authorList>
            <person name="Goeker M."/>
        </authorList>
    </citation>
    <scope>NUCLEOTIDE SEQUENCE [LARGE SCALE GENOMIC DNA]</scope>
    <source>
        <strain evidence="2 3">DSM 44952</strain>
    </source>
</reference>
<keyword evidence="3" id="KW-1185">Reference proteome</keyword>
<dbReference type="InterPro" id="IPR036388">
    <property type="entry name" value="WH-like_DNA-bd_sf"/>
</dbReference>